<proteinExistence type="predicted"/>
<gene>
    <name evidence="1" type="ORF">OCBIM_22014203mg</name>
</gene>
<protein>
    <recommendedName>
        <fullName evidence="2">DUF4371 domain-containing protein</fullName>
    </recommendedName>
</protein>
<dbReference type="PANTHER" id="PTHR45913:SF19">
    <property type="entry name" value="LOW QUALITY PROTEIN: ZINC FINGER BED DOMAIN-CONTAINING PROTEIN 5-LIKE"/>
    <property type="match status" value="1"/>
</dbReference>
<dbReference type="OrthoDB" id="10000786at2759"/>
<evidence type="ECO:0000313" key="1">
    <source>
        <dbReference type="EMBL" id="KOF65855.1"/>
    </source>
</evidence>
<dbReference type="AlphaFoldDB" id="A0A0L8FN61"/>
<sequence length="256" mass="29859">MTDIAQCSQLLVCARFASGNCVKEEMFCHPMDSCTTATTIFRDVSNFFQENQLSWDSLVGVCTDGAPAMLGLQSGFITRVKEKIHLFYFFKLLCKDIESEHEALLFHMNSQWLSKGNMLGWLYELREEAAIFLDLQQKADLHDKFQCESITSNLDSELKKQITHLTDLMTEFIRYFLDIEEKQEAWKFNSNPFQCEVTDVLDEVQEEFLELKFNSPAKEDFKELNLEMFWIKYLPVYPLILHQALQILAMFGSTYL</sequence>
<evidence type="ECO:0008006" key="2">
    <source>
        <dbReference type="Google" id="ProtNLM"/>
    </source>
</evidence>
<organism evidence="1">
    <name type="scientific">Octopus bimaculoides</name>
    <name type="common">California two-spotted octopus</name>
    <dbReference type="NCBI Taxonomy" id="37653"/>
    <lineage>
        <taxon>Eukaryota</taxon>
        <taxon>Metazoa</taxon>
        <taxon>Spiralia</taxon>
        <taxon>Lophotrochozoa</taxon>
        <taxon>Mollusca</taxon>
        <taxon>Cephalopoda</taxon>
        <taxon>Coleoidea</taxon>
        <taxon>Octopodiformes</taxon>
        <taxon>Octopoda</taxon>
        <taxon>Incirrata</taxon>
        <taxon>Octopodidae</taxon>
        <taxon>Octopus</taxon>
    </lineage>
</organism>
<dbReference type="STRING" id="37653.A0A0L8FN61"/>
<dbReference type="PANTHER" id="PTHR45913">
    <property type="entry name" value="EPM2A-INTERACTING PROTEIN 1"/>
    <property type="match status" value="1"/>
</dbReference>
<reference evidence="1" key="1">
    <citation type="submission" date="2015-07" db="EMBL/GenBank/DDBJ databases">
        <title>MeaNS - Measles Nucleotide Surveillance Program.</title>
        <authorList>
            <person name="Tran T."/>
            <person name="Druce J."/>
        </authorList>
    </citation>
    <scope>NUCLEOTIDE SEQUENCE</scope>
    <source>
        <strain evidence="1">UCB-OBI-ISO-001</strain>
        <tissue evidence="1">Gonad</tissue>
    </source>
</reference>
<accession>A0A0L8FN61</accession>
<dbReference type="EMBL" id="KQ428799">
    <property type="protein sequence ID" value="KOF65855.1"/>
    <property type="molecule type" value="Genomic_DNA"/>
</dbReference>
<name>A0A0L8FN61_OCTBM</name>